<evidence type="ECO:0000256" key="1">
    <source>
        <dbReference type="ARBA" id="ARBA00022729"/>
    </source>
</evidence>
<protein>
    <submittedName>
        <fullName evidence="3">NirD/YgiW/YdeI family stress tolerance protein</fullName>
    </submittedName>
</protein>
<name>A0A379CS51_PLESH</name>
<organism evidence="3 4">
    <name type="scientific">Plesiomonas shigelloides</name>
    <name type="common">Aeromonas shigelloides</name>
    <dbReference type="NCBI Taxonomy" id="703"/>
    <lineage>
        <taxon>Bacteria</taxon>
        <taxon>Pseudomonadati</taxon>
        <taxon>Pseudomonadota</taxon>
        <taxon>Gammaproteobacteria</taxon>
        <taxon>Enterobacterales</taxon>
        <taxon>Enterobacteriaceae</taxon>
        <taxon>Plesiomonas</taxon>
    </lineage>
</organism>
<evidence type="ECO:0000256" key="2">
    <source>
        <dbReference type="SAM" id="SignalP"/>
    </source>
</evidence>
<dbReference type="KEGG" id="pshi:SAMEA2665130_2918"/>
<feature type="signal peptide" evidence="2">
    <location>
        <begin position="1"/>
        <end position="24"/>
    </location>
</feature>
<dbReference type="Pfam" id="PF04076">
    <property type="entry name" value="BOF"/>
    <property type="match status" value="1"/>
</dbReference>
<evidence type="ECO:0000313" key="3">
    <source>
        <dbReference type="EMBL" id="MBO1108523.1"/>
    </source>
</evidence>
<dbReference type="PANTHER" id="PTHR36571">
    <property type="entry name" value="PROTEIN YGIW"/>
    <property type="match status" value="1"/>
</dbReference>
<dbReference type="AlphaFoldDB" id="A0A379CS51"/>
<dbReference type="InterPro" id="IPR005220">
    <property type="entry name" value="CarO-like"/>
</dbReference>
<dbReference type="GeneID" id="69704676"/>
<sequence length="119" mass="12915">MNKMLKFVLPLALFSALSAAPAMAAYTGTPAAAQVSVKDLANQKNDAWVTLQGKLVSQVSHDKYLFSDGSGEIQVEIDQKVWNGVNAGPNDTVKITGEYDREWGMDKNKVDVKSISLVK</sequence>
<dbReference type="EMBL" id="JAFNAA010000009">
    <property type="protein sequence ID" value="MBO1108523.1"/>
    <property type="molecule type" value="Genomic_DNA"/>
</dbReference>
<reference evidence="3" key="1">
    <citation type="submission" date="2021-03" db="EMBL/GenBank/DDBJ databases">
        <title>Plesiomonas shigelloides zfcc0051, isolated from zebrafish feces.</title>
        <authorList>
            <person name="Vanderhoek Z."/>
            <person name="Gaulke C."/>
        </authorList>
    </citation>
    <scope>NUCLEOTIDE SEQUENCE</scope>
    <source>
        <strain evidence="3">Zfcc0051</strain>
    </source>
</reference>
<dbReference type="PANTHER" id="PTHR36571:SF1">
    <property type="entry name" value="PROTEIN YGIW"/>
    <property type="match status" value="1"/>
</dbReference>
<feature type="chain" id="PRO_5041087529" evidence="2">
    <location>
        <begin position="25"/>
        <end position="119"/>
    </location>
</feature>
<dbReference type="InterPro" id="IPR036700">
    <property type="entry name" value="BOBF_sf"/>
</dbReference>
<proteinExistence type="predicted"/>
<dbReference type="RefSeq" id="WP_010864935.1">
    <property type="nucleotide sequence ID" value="NZ_CP050969.1"/>
</dbReference>
<accession>A0A379CS51</accession>
<gene>
    <name evidence="3" type="ORF">J2R62_09840</name>
</gene>
<comment type="caution">
    <text evidence="3">The sequence shown here is derived from an EMBL/GenBank/DDBJ whole genome shotgun (WGS) entry which is preliminary data.</text>
</comment>
<dbReference type="SUPFAM" id="SSF101756">
    <property type="entry name" value="Hypothetical protein YgiW"/>
    <property type="match status" value="1"/>
</dbReference>
<dbReference type="Gene3D" id="2.40.50.200">
    <property type="entry name" value="Bacterial OB-fold"/>
    <property type="match status" value="1"/>
</dbReference>
<dbReference type="NCBIfam" id="NF033674">
    <property type="entry name" value="stress_OB_fold"/>
    <property type="match status" value="1"/>
</dbReference>
<evidence type="ECO:0000313" key="4">
    <source>
        <dbReference type="Proteomes" id="UP000664658"/>
    </source>
</evidence>
<dbReference type="Proteomes" id="UP000664658">
    <property type="component" value="Unassembled WGS sequence"/>
</dbReference>
<keyword evidence="1 2" id="KW-0732">Signal</keyword>